<accession>A0A1H7P035</accession>
<dbReference type="Proteomes" id="UP000198916">
    <property type="component" value="Unassembled WGS sequence"/>
</dbReference>
<reference evidence="2" key="1">
    <citation type="submission" date="2016-10" db="EMBL/GenBank/DDBJ databases">
        <authorList>
            <person name="Varghese N."/>
            <person name="Submissions S."/>
        </authorList>
    </citation>
    <scope>NUCLEOTIDE SEQUENCE [LARGE SCALE GENOMIC DNA]</scope>
    <source>
        <strain evidence="2">Jip14</strain>
    </source>
</reference>
<dbReference type="AlphaFoldDB" id="A0A1H7P035"/>
<evidence type="ECO:0000313" key="1">
    <source>
        <dbReference type="EMBL" id="SEL28834.1"/>
    </source>
</evidence>
<organism evidence="1 2">
    <name type="scientific">Parapedobacter koreensis</name>
    <dbReference type="NCBI Taxonomy" id="332977"/>
    <lineage>
        <taxon>Bacteria</taxon>
        <taxon>Pseudomonadati</taxon>
        <taxon>Bacteroidota</taxon>
        <taxon>Sphingobacteriia</taxon>
        <taxon>Sphingobacteriales</taxon>
        <taxon>Sphingobacteriaceae</taxon>
        <taxon>Parapedobacter</taxon>
    </lineage>
</organism>
<gene>
    <name evidence="1" type="ORF">SAMN05421740_104155</name>
</gene>
<sequence>MEKSDELFEVRLADGQFGDRPLTIRPEQTTDGVPIYHCYTKETSISQLRQETSGEWTQLWGDLQPDTVQRLGEAIAHYNQGE</sequence>
<dbReference type="EMBL" id="FNZR01000004">
    <property type="protein sequence ID" value="SEL28834.1"/>
    <property type="molecule type" value="Genomic_DNA"/>
</dbReference>
<evidence type="ECO:0000313" key="2">
    <source>
        <dbReference type="Proteomes" id="UP000198916"/>
    </source>
</evidence>
<protein>
    <submittedName>
        <fullName evidence="1">Uncharacterized protein</fullName>
    </submittedName>
</protein>
<keyword evidence="2" id="KW-1185">Reference proteome</keyword>
<dbReference type="OrthoDB" id="676759at2"/>
<name>A0A1H7P035_9SPHI</name>
<dbReference type="STRING" id="332977.SAMN05421740_104155"/>
<proteinExistence type="predicted"/>